<sequence length="39" mass="4655">MKELQNKTLSTIEKIEEVRHEIVKNIVREFEDRAISART</sequence>
<evidence type="ECO:0000313" key="2">
    <source>
        <dbReference type="Proteomes" id="UP000018721"/>
    </source>
</evidence>
<evidence type="ECO:0000313" key="1">
    <source>
        <dbReference type="EMBL" id="ETI47822.1"/>
    </source>
</evidence>
<comment type="caution">
    <text evidence="1">The sequence shown here is derived from an EMBL/GenBank/DDBJ whole genome shotgun (WGS) entry which is preliminary data.</text>
</comment>
<proteinExistence type="predicted"/>
<feature type="non-terminal residue" evidence="1">
    <location>
        <position position="39"/>
    </location>
</feature>
<reference evidence="1 2" key="1">
    <citation type="submission" date="2013-11" db="EMBL/GenBank/DDBJ databases">
        <title>The Genome Sequence of Phytophthora parasitica P1569.</title>
        <authorList>
            <consortium name="The Broad Institute Genomics Platform"/>
            <person name="Russ C."/>
            <person name="Tyler B."/>
            <person name="Panabieres F."/>
            <person name="Shan W."/>
            <person name="Tripathy S."/>
            <person name="Grunwald N."/>
            <person name="Machado M."/>
            <person name="Johnson C.S."/>
            <person name="Arredondo F."/>
            <person name="Hong C."/>
            <person name="Coffey M."/>
            <person name="Young S.K."/>
            <person name="Zeng Q."/>
            <person name="Gargeya S."/>
            <person name="Fitzgerald M."/>
            <person name="Abouelleil A."/>
            <person name="Alvarado L."/>
            <person name="Chapman S.B."/>
            <person name="Gainer-Dewar J."/>
            <person name="Goldberg J."/>
            <person name="Griggs A."/>
            <person name="Gujja S."/>
            <person name="Hansen M."/>
            <person name="Howarth C."/>
            <person name="Imamovic A."/>
            <person name="Ireland A."/>
            <person name="Larimer J."/>
            <person name="McCowan C."/>
            <person name="Murphy C."/>
            <person name="Pearson M."/>
            <person name="Poon T.W."/>
            <person name="Priest M."/>
            <person name="Roberts A."/>
            <person name="Saif S."/>
            <person name="Shea T."/>
            <person name="Sykes S."/>
            <person name="Wortman J."/>
            <person name="Nusbaum C."/>
            <person name="Birren B."/>
        </authorList>
    </citation>
    <scope>NUCLEOTIDE SEQUENCE [LARGE SCALE GENOMIC DNA]</scope>
    <source>
        <strain evidence="1 2">P1569</strain>
    </source>
</reference>
<dbReference type="HOGENOM" id="CLU_3322721_0_0_1"/>
<dbReference type="AlphaFoldDB" id="V9FBP2"/>
<accession>V9FBP2</accession>
<name>V9FBP2_PHYNI</name>
<organism evidence="1 2">
    <name type="scientific">Phytophthora nicotianae P1569</name>
    <dbReference type="NCBI Taxonomy" id="1317065"/>
    <lineage>
        <taxon>Eukaryota</taxon>
        <taxon>Sar</taxon>
        <taxon>Stramenopiles</taxon>
        <taxon>Oomycota</taxon>
        <taxon>Peronosporomycetes</taxon>
        <taxon>Peronosporales</taxon>
        <taxon>Peronosporaceae</taxon>
        <taxon>Phytophthora</taxon>
    </lineage>
</organism>
<gene>
    <name evidence="1" type="ORF">F443_08027</name>
</gene>
<dbReference type="Proteomes" id="UP000018721">
    <property type="component" value="Unassembled WGS sequence"/>
</dbReference>
<keyword evidence="2" id="KW-1185">Reference proteome</keyword>
<dbReference type="EMBL" id="ANIZ01001393">
    <property type="protein sequence ID" value="ETI47822.1"/>
    <property type="molecule type" value="Genomic_DNA"/>
</dbReference>
<protein>
    <submittedName>
        <fullName evidence="1">Uncharacterized protein</fullName>
    </submittedName>
</protein>